<dbReference type="EMBL" id="CAKLBY020000003">
    <property type="protein sequence ID" value="CAK7891729.1"/>
    <property type="molecule type" value="Genomic_DNA"/>
</dbReference>
<evidence type="ECO:0000259" key="2">
    <source>
        <dbReference type="PROSITE" id="PS50158"/>
    </source>
</evidence>
<dbReference type="SMART" id="SM00343">
    <property type="entry name" value="ZnF_C2HC"/>
    <property type="match status" value="1"/>
</dbReference>
<dbReference type="AlphaFoldDB" id="A0AAV1T174"/>
<dbReference type="InterPro" id="IPR036397">
    <property type="entry name" value="RNaseH_sf"/>
</dbReference>
<dbReference type="PANTHER" id="PTHR42648:SF28">
    <property type="entry name" value="TRANSPOSON-ENCODED PROTEIN WITH RIBONUCLEASE H-LIKE AND RETROVIRUS ZINC FINGER-LIKE DOMAINS"/>
    <property type="match status" value="1"/>
</dbReference>
<dbReference type="InterPro" id="IPR001584">
    <property type="entry name" value="Integrase_cat-core"/>
</dbReference>
<gene>
    <name evidence="4" type="ORF">PM001_LOCUS257</name>
    <name evidence="5" type="ORF">PM001_LOCUS26692</name>
</gene>
<dbReference type="GO" id="GO:0008270">
    <property type="term" value="F:zinc ion binding"/>
    <property type="evidence" value="ECO:0007669"/>
    <property type="project" value="UniProtKB-KW"/>
</dbReference>
<dbReference type="SUPFAM" id="SSF53098">
    <property type="entry name" value="Ribonuclease H-like"/>
    <property type="match status" value="1"/>
</dbReference>
<dbReference type="Gene3D" id="4.10.60.10">
    <property type="entry name" value="Zinc finger, CCHC-type"/>
    <property type="match status" value="1"/>
</dbReference>
<evidence type="ECO:0008006" key="7">
    <source>
        <dbReference type="Google" id="ProtNLM"/>
    </source>
</evidence>
<sequence>MRVSLLERLNLTRIDYMRQAEELADFAQSTEIDLRGKNIGKDVVNTVGNGRRAYFKTRTHNRKDRRDMRTCYICGKPGHLKIACPEGSAETRATDEVDFVLAIGGSSVKEDYWILDSGSSRHLDNDASLLEDPENTSAKNLEKYIISYGLLESKGCGISYRGEYRVLVALDEGPAVFDVGIHNNVLVVRAQKCELDMTGRDVLMSALAQYEEDVGQDVQKGSLKHFFIRLAHLNYDNIIRMAKDPVSGIQLTDELRANCLACDQGKQTKNPHSRKDTIRNAPIEVIGGVTCSDLKGPMTPRDMLGNRYMVNFIDHQTNYCRILLAKVKDAAAQKFKHFMAFFERQFNCRIHVLRTDGGGEYKTLELFCKDTGIAHQVSEPRN</sequence>
<dbReference type="PROSITE" id="PS50158">
    <property type="entry name" value="ZF_CCHC"/>
    <property type="match status" value="1"/>
</dbReference>
<evidence type="ECO:0000313" key="6">
    <source>
        <dbReference type="Proteomes" id="UP001162060"/>
    </source>
</evidence>
<evidence type="ECO:0000313" key="4">
    <source>
        <dbReference type="EMBL" id="CAK7891729.1"/>
    </source>
</evidence>
<evidence type="ECO:0000256" key="1">
    <source>
        <dbReference type="PROSITE-ProRule" id="PRU00047"/>
    </source>
</evidence>
<evidence type="ECO:0000259" key="3">
    <source>
        <dbReference type="PROSITE" id="PS50994"/>
    </source>
</evidence>
<dbReference type="InterPro" id="IPR012337">
    <property type="entry name" value="RNaseH-like_sf"/>
</dbReference>
<protein>
    <recommendedName>
        <fullName evidence="7">Polyprotein</fullName>
    </recommendedName>
</protein>
<dbReference type="InterPro" id="IPR001878">
    <property type="entry name" value="Znf_CCHC"/>
</dbReference>
<name>A0AAV1T174_9STRA</name>
<reference evidence="4" key="1">
    <citation type="submission" date="2024-01" db="EMBL/GenBank/DDBJ databases">
        <authorList>
            <person name="Webb A."/>
        </authorList>
    </citation>
    <scope>NUCLEOTIDE SEQUENCE</scope>
    <source>
        <strain evidence="4">Pm1</strain>
    </source>
</reference>
<dbReference type="SUPFAM" id="SSF57756">
    <property type="entry name" value="Retrovirus zinc finger-like domains"/>
    <property type="match status" value="1"/>
</dbReference>
<feature type="domain" description="Integrase catalytic" evidence="3">
    <location>
        <begin position="278"/>
        <end position="382"/>
    </location>
</feature>
<keyword evidence="1" id="KW-0862">Zinc</keyword>
<dbReference type="InterPro" id="IPR039537">
    <property type="entry name" value="Retrotran_Ty1/copia-like"/>
</dbReference>
<dbReference type="PANTHER" id="PTHR42648">
    <property type="entry name" value="TRANSPOSASE, PUTATIVE-RELATED"/>
    <property type="match status" value="1"/>
</dbReference>
<dbReference type="PROSITE" id="PS50994">
    <property type="entry name" value="INTEGRASE"/>
    <property type="match status" value="1"/>
</dbReference>
<dbReference type="Gene3D" id="3.30.420.10">
    <property type="entry name" value="Ribonuclease H-like superfamily/Ribonuclease H"/>
    <property type="match status" value="1"/>
</dbReference>
<dbReference type="EMBL" id="CAKLBY020000264">
    <property type="protein sequence ID" value="CAK7941542.1"/>
    <property type="molecule type" value="Genomic_DNA"/>
</dbReference>
<dbReference type="GO" id="GO:0003676">
    <property type="term" value="F:nucleic acid binding"/>
    <property type="evidence" value="ECO:0007669"/>
    <property type="project" value="InterPro"/>
</dbReference>
<dbReference type="GO" id="GO:0015074">
    <property type="term" value="P:DNA integration"/>
    <property type="evidence" value="ECO:0007669"/>
    <property type="project" value="InterPro"/>
</dbReference>
<keyword evidence="1" id="KW-0479">Metal-binding</keyword>
<organism evidence="4 6">
    <name type="scientific">Peronospora matthiolae</name>
    <dbReference type="NCBI Taxonomy" id="2874970"/>
    <lineage>
        <taxon>Eukaryota</taxon>
        <taxon>Sar</taxon>
        <taxon>Stramenopiles</taxon>
        <taxon>Oomycota</taxon>
        <taxon>Peronosporomycetes</taxon>
        <taxon>Peronosporales</taxon>
        <taxon>Peronosporaceae</taxon>
        <taxon>Peronospora</taxon>
    </lineage>
</organism>
<dbReference type="Pfam" id="PF00098">
    <property type="entry name" value="zf-CCHC"/>
    <property type="match status" value="1"/>
</dbReference>
<keyword evidence="1" id="KW-0863">Zinc-finger</keyword>
<dbReference type="InterPro" id="IPR036875">
    <property type="entry name" value="Znf_CCHC_sf"/>
</dbReference>
<feature type="domain" description="CCHC-type" evidence="2">
    <location>
        <begin position="71"/>
        <end position="86"/>
    </location>
</feature>
<proteinExistence type="predicted"/>
<dbReference type="Proteomes" id="UP001162060">
    <property type="component" value="Unassembled WGS sequence"/>
</dbReference>
<evidence type="ECO:0000313" key="5">
    <source>
        <dbReference type="EMBL" id="CAK7941542.1"/>
    </source>
</evidence>
<comment type="caution">
    <text evidence="4">The sequence shown here is derived from an EMBL/GenBank/DDBJ whole genome shotgun (WGS) entry which is preliminary data.</text>
</comment>
<accession>A0AAV1T174</accession>